<gene>
    <name evidence="1" type="ORF">Pfra01_002735600</name>
</gene>
<dbReference type="GO" id="GO:0003676">
    <property type="term" value="F:nucleic acid binding"/>
    <property type="evidence" value="ECO:0007669"/>
    <property type="project" value="InterPro"/>
</dbReference>
<accession>A0A9W7D777</accession>
<dbReference type="Gene3D" id="3.30.420.10">
    <property type="entry name" value="Ribonuclease H-like superfamily/Ribonuclease H"/>
    <property type="match status" value="1"/>
</dbReference>
<sequence length="135" mass="15921">MQLWSSSIDLRNVGISGYSYRCDSYRHGAFVLRFLPVSSWFTRNHWFRSRHKIHFKTLTADHEIARGSIEIEYGISSVYIRQSKMTMKFVNEYLRYFIFPHHDDMDSHLPLAEFAYNARVHSTTGMSPFVADLGY</sequence>
<reference evidence="1" key="1">
    <citation type="submission" date="2023-04" db="EMBL/GenBank/DDBJ databases">
        <title>Phytophthora fragariaefolia NBRC 109709.</title>
        <authorList>
            <person name="Ichikawa N."/>
            <person name="Sato H."/>
            <person name="Tonouchi N."/>
        </authorList>
    </citation>
    <scope>NUCLEOTIDE SEQUENCE</scope>
    <source>
        <strain evidence="1">NBRC 109709</strain>
    </source>
</reference>
<evidence type="ECO:0000313" key="1">
    <source>
        <dbReference type="EMBL" id="GMF62771.1"/>
    </source>
</evidence>
<protein>
    <submittedName>
        <fullName evidence="1">Unnamed protein product</fullName>
    </submittedName>
</protein>
<organism evidence="1 2">
    <name type="scientific">Phytophthora fragariaefolia</name>
    <dbReference type="NCBI Taxonomy" id="1490495"/>
    <lineage>
        <taxon>Eukaryota</taxon>
        <taxon>Sar</taxon>
        <taxon>Stramenopiles</taxon>
        <taxon>Oomycota</taxon>
        <taxon>Peronosporomycetes</taxon>
        <taxon>Peronosporales</taxon>
        <taxon>Peronosporaceae</taxon>
        <taxon>Phytophthora</taxon>
    </lineage>
</organism>
<evidence type="ECO:0000313" key="2">
    <source>
        <dbReference type="Proteomes" id="UP001165121"/>
    </source>
</evidence>
<keyword evidence="2" id="KW-1185">Reference proteome</keyword>
<dbReference type="Proteomes" id="UP001165121">
    <property type="component" value="Unassembled WGS sequence"/>
</dbReference>
<dbReference type="InterPro" id="IPR036397">
    <property type="entry name" value="RNaseH_sf"/>
</dbReference>
<proteinExistence type="predicted"/>
<comment type="caution">
    <text evidence="1">The sequence shown here is derived from an EMBL/GenBank/DDBJ whole genome shotgun (WGS) entry which is preliminary data.</text>
</comment>
<dbReference type="OrthoDB" id="10597490at2759"/>
<name>A0A9W7D777_9STRA</name>
<dbReference type="AlphaFoldDB" id="A0A9W7D777"/>
<dbReference type="EMBL" id="BSXT01006665">
    <property type="protein sequence ID" value="GMF62771.1"/>
    <property type="molecule type" value="Genomic_DNA"/>
</dbReference>
<dbReference type="InterPro" id="IPR012337">
    <property type="entry name" value="RNaseH-like_sf"/>
</dbReference>
<dbReference type="SUPFAM" id="SSF53098">
    <property type="entry name" value="Ribonuclease H-like"/>
    <property type="match status" value="1"/>
</dbReference>